<evidence type="ECO:0000313" key="3">
    <source>
        <dbReference type="Proteomes" id="UP000808337"/>
    </source>
</evidence>
<protein>
    <recommendedName>
        <fullName evidence="4">Outer membrane protein beta-barrel domain-containing protein</fullName>
    </recommendedName>
</protein>
<accession>A0A9D7T045</accession>
<feature type="chain" id="PRO_5039468308" description="Outer membrane protein beta-barrel domain-containing protein" evidence="1">
    <location>
        <begin position="22"/>
        <end position="203"/>
    </location>
</feature>
<reference evidence="2 3" key="1">
    <citation type="submission" date="2020-10" db="EMBL/GenBank/DDBJ databases">
        <title>Connecting structure to function with the recovery of over 1000 high-quality activated sludge metagenome-assembled genomes encoding full-length rRNA genes using long-read sequencing.</title>
        <authorList>
            <person name="Singleton C.M."/>
            <person name="Petriglieri F."/>
            <person name="Kristensen J.M."/>
            <person name="Kirkegaard R.H."/>
            <person name="Michaelsen T.Y."/>
            <person name="Andersen M.H."/>
            <person name="Karst S.M."/>
            <person name="Dueholm M.S."/>
            <person name="Nielsen P.H."/>
            <person name="Albertsen M."/>
        </authorList>
    </citation>
    <scope>NUCLEOTIDE SEQUENCE [LARGE SCALE GENOMIC DNA]</scope>
    <source>
        <strain evidence="2">Ribe_18-Q3-R11-54_MAXAC.273</strain>
    </source>
</reference>
<gene>
    <name evidence="2" type="ORF">IPP15_23025</name>
</gene>
<evidence type="ECO:0000256" key="1">
    <source>
        <dbReference type="SAM" id="SignalP"/>
    </source>
</evidence>
<comment type="caution">
    <text evidence="2">The sequence shown here is derived from an EMBL/GenBank/DDBJ whole genome shotgun (WGS) entry which is preliminary data.</text>
</comment>
<sequence length="203" mass="23097">MKIINYISIFFLLLNLSAVNAQNASSFKIHGTYPVRTLTLEPAIGLNIWTMGDLRVSNVVQWNIKKRLSLISYSAYVYNNSMSRNFNYIRTDYDYTLNQKFGVGTSLYGRHSSHTFSLLAGIKYDAIKETLVNPEFEQVTASVHSVSPDFGLMYNLKKGIGKYFFTYRMVIPLYPYPFKSFDITSVDGNLANIAMEFGVGVRL</sequence>
<name>A0A9D7T045_9BACT</name>
<evidence type="ECO:0000313" key="2">
    <source>
        <dbReference type="EMBL" id="MBK9985192.1"/>
    </source>
</evidence>
<proteinExistence type="predicted"/>
<feature type="signal peptide" evidence="1">
    <location>
        <begin position="1"/>
        <end position="21"/>
    </location>
</feature>
<organism evidence="2 3">
    <name type="scientific">Candidatus Opimibacter skivensis</name>
    <dbReference type="NCBI Taxonomy" id="2982028"/>
    <lineage>
        <taxon>Bacteria</taxon>
        <taxon>Pseudomonadati</taxon>
        <taxon>Bacteroidota</taxon>
        <taxon>Saprospiria</taxon>
        <taxon>Saprospirales</taxon>
        <taxon>Saprospiraceae</taxon>
        <taxon>Candidatus Opimibacter</taxon>
    </lineage>
</organism>
<dbReference type="AlphaFoldDB" id="A0A9D7T045"/>
<keyword evidence="1" id="KW-0732">Signal</keyword>
<dbReference type="Proteomes" id="UP000808337">
    <property type="component" value="Unassembled WGS sequence"/>
</dbReference>
<evidence type="ECO:0008006" key="4">
    <source>
        <dbReference type="Google" id="ProtNLM"/>
    </source>
</evidence>
<dbReference type="EMBL" id="JADKGY010000033">
    <property type="protein sequence ID" value="MBK9985192.1"/>
    <property type="molecule type" value="Genomic_DNA"/>
</dbReference>